<reference evidence="4 5" key="1">
    <citation type="submission" date="2021-03" db="EMBL/GenBank/DDBJ databases">
        <title>novel species in genus Cellulomonas.</title>
        <authorList>
            <person name="Zhang G."/>
        </authorList>
    </citation>
    <scope>NUCLEOTIDE SEQUENCE [LARGE SCALE GENOMIC DNA]</scope>
    <source>
        <strain evidence="5">zg-ZUI188</strain>
    </source>
</reference>
<dbReference type="PANTHER" id="PTHR30204">
    <property type="entry name" value="REDOX-CYCLING DRUG-SENSING TRANSCRIPTIONAL ACTIVATOR SOXR"/>
    <property type="match status" value="1"/>
</dbReference>
<evidence type="ECO:0000313" key="5">
    <source>
        <dbReference type="Proteomes" id="UP000678317"/>
    </source>
</evidence>
<name>A0ABS3SKI8_9CELL</name>
<keyword evidence="2" id="KW-0175">Coiled coil</keyword>
<dbReference type="InterPro" id="IPR047057">
    <property type="entry name" value="MerR_fam"/>
</dbReference>
<keyword evidence="5" id="KW-1185">Reference proteome</keyword>
<dbReference type="InterPro" id="IPR000551">
    <property type="entry name" value="MerR-type_HTH_dom"/>
</dbReference>
<dbReference type="Pfam" id="PF13411">
    <property type="entry name" value="MerR_1"/>
    <property type="match status" value="1"/>
</dbReference>
<dbReference type="SUPFAM" id="SSF46955">
    <property type="entry name" value="Putative DNA-binding domain"/>
    <property type="match status" value="1"/>
</dbReference>
<gene>
    <name evidence="4" type="ORF">J4035_16585</name>
</gene>
<dbReference type="Proteomes" id="UP000678317">
    <property type="component" value="Unassembled WGS sequence"/>
</dbReference>
<proteinExistence type="predicted"/>
<keyword evidence="1" id="KW-0238">DNA-binding</keyword>
<evidence type="ECO:0000256" key="2">
    <source>
        <dbReference type="SAM" id="Coils"/>
    </source>
</evidence>
<organism evidence="4 5">
    <name type="scientific">Cellulomonas fengjieae</name>
    <dbReference type="NCBI Taxonomy" id="2819978"/>
    <lineage>
        <taxon>Bacteria</taxon>
        <taxon>Bacillati</taxon>
        <taxon>Actinomycetota</taxon>
        <taxon>Actinomycetes</taxon>
        <taxon>Micrococcales</taxon>
        <taxon>Cellulomonadaceae</taxon>
        <taxon>Cellulomonas</taxon>
    </lineage>
</organism>
<dbReference type="EMBL" id="JAGFBM010000009">
    <property type="protein sequence ID" value="MBO3086262.1"/>
    <property type="molecule type" value="Genomic_DNA"/>
</dbReference>
<dbReference type="RefSeq" id="WP_208213029.1">
    <property type="nucleotide sequence ID" value="NZ_CP074404.1"/>
</dbReference>
<dbReference type="PANTHER" id="PTHR30204:SF93">
    <property type="entry name" value="HTH MERR-TYPE DOMAIN-CONTAINING PROTEIN"/>
    <property type="match status" value="1"/>
</dbReference>
<dbReference type="SMART" id="SM00422">
    <property type="entry name" value="HTH_MERR"/>
    <property type="match status" value="1"/>
</dbReference>
<accession>A0ABS3SKI8</accession>
<evidence type="ECO:0000259" key="3">
    <source>
        <dbReference type="PROSITE" id="PS50937"/>
    </source>
</evidence>
<evidence type="ECO:0000256" key="1">
    <source>
        <dbReference type="ARBA" id="ARBA00023125"/>
    </source>
</evidence>
<protein>
    <submittedName>
        <fullName evidence="4">MerR family transcriptional regulator</fullName>
    </submittedName>
</protein>
<dbReference type="PROSITE" id="PS50937">
    <property type="entry name" value="HTH_MERR_2"/>
    <property type="match status" value="1"/>
</dbReference>
<feature type="domain" description="HTH merR-type" evidence="3">
    <location>
        <begin position="1"/>
        <end position="68"/>
    </location>
</feature>
<dbReference type="InterPro" id="IPR009061">
    <property type="entry name" value="DNA-bd_dom_put_sf"/>
</dbReference>
<comment type="caution">
    <text evidence="4">The sequence shown here is derived from an EMBL/GenBank/DDBJ whole genome shotgun (WGS) entry which is preliminary data.</text>
</comment>
<dbReference type="CDD" id="cd00592">
    <property type="entry name" value="HTH_MerR-like"/>
    <property type="match status" value="1"/>
</dbReference>
<feature type="coiled-coil region" evidence="2">
    <location>
        <begin position="88"/>
        <end position="118"/>
    </location>
</feature>
<sequence length="274" mass="30541">MQVKELAELAGTTVRAVRHYHHAGLLPVPVVRDGRRDYDLRHVARLSRIRWLAQAGVPLSRISGMLDAQPGGHDGWAESEGVQHASVVADLQATVSTLDEQLERLQEQRKQVVRLLAVAARGEHLSPMPAAVTSFYDDMERRADDDGTRRAVRHERDFMELAFYRGDIPPEAALVYETFEESRRSESMAVFDRMADRSPGAVPSEQELEEIAAAVVARIHNQLGPAFEPLARSVDLELARRAADLYVQVGRRQDRRRNRAVADAVVGAVEAARS</sequence>
<evidence type="ECO:0000313" key="4">
    <source>
        <dbReference type="EMBL" id="MBO3086262.1"/>
    </source>
</evidence>
<dbReference type="Gene3D" id="1.10.1660.10">
    <property type="match status" value="1"/>
</dbReference>